<gene>
    <name evidence="4" type="ORF">VJ786_08975</name>
</gene>
<dbReference type="Gene3D" id="3.40.50.150">
    <property type="entry name" value="Vaccinia Virus protein VP39"/>
    <property type="match status" value="1"/>
</dbReference>
<feature type="domain" description="Methyltransferase" evidence="3">
    <location>
        <begin position="34"/>
        <end position="121"/>
    </location>
</feature>
<reference evidence="4 5" key="1">
    <citation type="submission" date="2024-01" db="EMBL/GenBank/DDBJ databases">
        <title>Sphingobacterium tenebrionis sp. nov., a novel endophyte isolated from tenebrio molitor intestines.</title>
        <authorList>
            <person name="Zhang C."/>
        </authorList>
    </citation>
    <scope>NUCLEOTIDE SEQUENCE [LARGE SCALE GENOMIC DNA]</scope>
    <source>
        <strain evidence="4 5">PU5-4</strain>
    </source>
</reference>
<name>A0ABU8I5N9_9SPHI</name>
<dbReference type="GO" id="GO:0032259">
    <property type="term" value="P:methylation"/>
    <property type="evidence" value="ECO:0007669"/>
    <property type="project" value="UniProtKB-KW"/>
</dbReference>
<dbReference type="RefSeq" id="WP_099367883.1">
    <property type="nucleotide sequence ID" value="NZ_JAYLLN010000019.1"/>
</dbReference>
<keyword evidence="1 4" id="KW-0489">Methyltransferase</keyword>
<dbReference type="InterPro" id="IPR029063">
    <property type="entry name" value="SAM-dependent_MTases_sf"/>
</dbReference>
<evidence type="ECO:0000256" key="1">
    <source>
        <dbReference type="ARBA" id="ARBA00022603"/>
    </source>
</evidence>
<evidence type="ECO:0000256" key="2">
    <source>
        <dbReference type="ARBA" id="ARBA00022679"/>
    </source>
</evidence>
<accession>A0ABU8I5N9</accession>
<dbReference type="EMBL" id="JAYLLN010000019">
    <property type="protein sequence ID" value="MEI5985036.1"/>
    <property type="molecule type" value="Genomic_DNA"/>
</dbReference>
<evidence type="ECO:0000313" key="5">
    <source>
        <dbReference type="Proteomes" id="UP001363035"/>
    </source>
</evidence>
<evidence type="ECO:0000259" key="3">
    <source>
        <dbReference type="Pfam" id="PF13649"/>
    </source>
</evidence>
<dbReference type="CDD" id="cd02440">
    <property type="entry name" value="AdoMet_MTases"/>
    <property type="match status" value="1"/>
</dbReference>
<sequence>MKWNPNLYDQKHGFVSQYGEDVIKLLAPLKNELILDLGCGTGDLTNRIQLEGATVMGTDFSEEMIRKAKEKYPSIKFTVEDARNIDYKETLDAVFSNAALHWMLEKEAVIKSVYKSLKKGGRFVAEFGGKGNVEKIRLALKNILAETGNQEIAEKEIWYFPSISEYATLLEKNGFQVVYAVLFERETLLADKDGVKNWLKMFATSYLENLDPETAENILDEVQEKIRPTNLRDDNWYADYVRLRFIAIKE</sequence>
<dbReference type="InterPro" id="IPR041698">
    <property type="entry name" value="Methyltransf_25"/>
</dbReference>
<protein>
    <submittedName>
        <fullName evidence="4">Methyltransferase domain-containing protein</fullName>
    </submittedName>
</protein>
<keyword evidence="5" id="KW-1185">Reference proteome</keyword>
<dbReference type="SUPFAM" id="SSF53335">
    <property type="entry name" value="S-adenosyl-L-methionine-dependent methyltransferases"/>
    <property type="match status" value="1"/>
</dbReference>
<dbReference type="PANTHER" id="PTHR43861">
    <property type="entry name" value="TRANS-ACONITATE 2-METHYLTRANSFERASE-RELATED"/>
    <property type="match status" value="1"/>
</dbReference>
<keyword evidence="2" id="KW-0808">Transferase</keyword>
<dbReference type="Pfam" id="PF13649">
    <property type="entry name" value="Methyltransf_25"/>
    <property type="match status" value="1"/>
</dbReference>
<proteinExistence type="predicted"/>
<dbReference type="Proteomes" id="UP001363035">
    <property type="component" value="Unassembled WGS sequence"/>
</dbReference>
<dbReference type="GO" id="GO:0008168">
    <property type="term" value="F:methyltransferase activity"/>
    <property type="evidence" value="ECO:0007669"/>
    <property type="project" value="UniProtKB-KW"/>
</dbReference>
<comment type="caution">
    <text evidence="4">The sequence shown here is derived from an EMBL/GenBank/DDBJ whole genome shotgun (WGS) entry which is preliminary data.</text>
</comment>
<dbReference type="PANTHER" id="PTHR43861:SF1">
    <property type="entry name" value="TRANS-ACONITATE 2-METHYLTRANSFERASE"/>
    <property type="match status" value="1"/>
</dbReference>
<evidence type="ECO:0000313" key="4">
    <source>
        <dbReference type="EMBL" id="MEI5985036.1"/>
    </source>
</evidence>
<organism evidence="4 5">
    <name type="scientific">Sphingobacterium tenebrionis</name>
    <dbReference type="NCBI Taxonomy" id="3111775"/>
    <lineage>
        <taxon>Bacteria</taxon>
        <taxon>Pseudomonadati</taxon>
        <taxon>Bacteroidota</taxon>
        <taxon>Sphingobacteriia</taxon>
        <taxon>Sphingobacteriales</taxon>
        <taxon>Sphingobacteriaceae</taxon>
        <taxon>Sphingobacterium</taxon>
    </lineage>
</organism>